<name>M1DGE1_SOLTU</name>
<dbReference type="Proteomes" id="UP000011115">
    <property type="component" value="Unassembled WGS sequence"/>
</dbReference>
<reference evidence="3" key="1">
    <citation type="journal article" date="2011" name="Nature">
        <title>Genome sequence and analysis of the tuber crop potato.</title>
        <authorList>
            <consortium name="The Potato Genome Sequencing Consortium"/>
        </authorList>
    </citation>
    <scope>NUCLEOTIDE SEQUENCE [LARGE SCALE GENOMIC DNA]</scope>
    <source>
        <strain evidence="3">cv. DM1-3 516 R44</strain>
    </source>
</reference>
<dbReference type="AlphaFoldDB" id="M1DGE1"/>
<reference evidence="2" key="2">
    <citation type="submission" date="2015-06" db="UniProtKB">
        <authorList>
            <consortium name="EnsemblPlants"/>
        </authorList>
    </citation>
    <scope>IDENTIFICATION</scope>
    <source>
        <strain evidence="2">DM1-3 516 R44</strain>
    </source>
</reference>
<keyword evidence="3" id="KW-1185">Reference proteome</keyword>
<dbReference type="PaxDb" id="4113-PGSC0003DMT400088633"/>
<protein>
    <submittedName>
        <fullName evidence="2">Uncharacterized protein</fullName>
    </submittedName>
</protein>
<feature type="region of interest" description="Disordered" evidence="1">
    <location>
        <begin position="111"/>
        <end position="136"/>
    </location>
</feature>
<accession>M1DGE1</accession>
<feature type="compositionally biased region" description="Basic and acidic residues" evidence="1">
    <location>
        <begin position="122"/>
        <end position="136"/>
    </location>
</feature>
<dbReference type="EnsemblPlants" id="PGSC0003DMT400088633">
    <property type="protein sequence ID" value="PGSC0003DMT400088633"/>
    <property type="gene ID" value="PGSC0003DMG400038204"/>
</dbReference>
<proteinExistence type="predicted"/>
<dbReference type="Gramene" id="PGSC0003DMT400088633">
    <property type="protein sequence ID" value="PGSC0003DMT400088633"/>
    <property type="gene ID" value="PGSC0003DMG400038204"/>
</dbReference>
<dbReference type="HOGENOM" id="CLU_104829_0_0_1"/>
<evidence type="ECO:0000256" key="1">
    <source>
        <dbReference type="SAM" id="MobiDB-lite"/>
    </source>
</evidence>
<evidence type="ECO:0000313" key="3">
    <source>
        <dbReference type="Proteomes" id="UP000011115"/>
    </source>
</evidence>
<organism evidence="2 3">
    <name type="scientific">Solanum tuberosum</name>
    <name type="common">Potato</name>
    <dbReference type="NCBI Taxonomy" id="4113"/>
    <lineage>
        <taxon>Eukaryota</taxon>
        <taxon>Viridiplantae</taxon>
        <taxon>Streptophyta</taxon>
        <taxon>Embryophyta</taxon>
        <taxon>Tracheophyta</taxon>
        <taxon>Spermatophyta</taxon>
        <taxon>Magnoliopsida</taxon>
        <taxon>eudicotyledons</taxon>
        <taxon>Gunneridae</taxon>
        <taxon>Pentapetalae</taxon>
        <taxon>asterids</taxon>
        <taxon>lamiids</taxon>
        <taxon>Solanales</taxon>
        <taxon>Solanaceae</taxon>
        <taxon>Solanoideae</taxon>
        <taxon>Solaneae</taxon>
        <taxon>Solanum</taxon>
    </lineage>
</organism>
<sequence length="136" mass="15309">MNYTSPTGELPTRSTTATKTTVWILTLTEGPVKRIKPCSPKQLGDSPIYPKWLDLKLQEEASHLEVKQKGITIKEDADVFTSKVAKLSKNGEKGKGKHKTLELTDARTDINDFYRNDPNQSKSEDMRSDKEDMLIA</sequence>
<dbReference type="InParanoid" id="M1DGE1"/>
<evidence type="ECO:0000313" key="2">
    <source>
        <dbReference type="EnsemblPlants" id="PGSC0003DMT400088633"/>
    </source>
</evidence>